<protein>
    <submittedName>
        <fullName evidence="2">VOC family protein</fullName>
    </submittedName>
</protein>
<sequence>MDLYSVMSVSDRTKALEWYGVFFGRPADEVIGEEHLWQVGENAWIVVDDRDVRSERVGGAMITFGVTDLDDILARLAAHGIGHGPLETYSNGVRHVEVLDPDGNSLSLAEAPAQ</sequence>
<reference evidence="2 3" key="1">
    <citation type="submission" date="2019-09" db="EMBL/GenBank/DDBJ databases">
        <title>Actinomadura physcomitrii sp. nov., a novel actinomycete isolated from moss [Physcomitrium sphaericum (Ludw) Fuernr].</title>
        <authorList>
            <person name="Zhuang X."/>
            <person name="Liu C."/>
        </authorList>
    </citation>
    <scope>NUCLEOTIDE SEQUENCE [LARGE SCALE GENOMIC DNA]</scope>
    <source>
        <strain evidence="2 3">HMC1</strain>
    </source>
</reference>
<dbReference type="InterPro" id="IPR004360">
    <property type="entry name" value="Glyas_Fos-R_dOase_dom"/>
</dbReference>
<dbReference type="CDD" id="cd06587">
    <property type="entry name" value="VOC"/>
    <property type="match status" value="1"/>
</dbReference>
<gene>
    <name evidence="2" type="ORF">F8566_09115</name>
</gene>
<dbReference type="Pfam" id="PF00903">
    <property type="entry name" value="Glyoxalase"/>
    <property type="match status" value="1"/>
</dbReference>
<dbReference type="InterPro" id="IPR037523">
    <property type="entry name" value="VOC_core"/>
</dbReference>
<proteinExistence type="predicted"/>
<evidence type="ECO:0000313" key="2">
    <source>
        <dbReference type="EMBL" id="KAB2349991.1"/>
    </source>
</evidence>
<comment type="caution">
    <text evidence="2">The sequence shown here is derived from an EMBL/GenBank/DDBJ whole genome shotgun (WGS) entry which is preliminary data.</text>
</comment>
<keyword evidence="3" id="KW-1185">Reference proteome</keyword>
<dbReference type="EMBL" id="WBMT01000004">
    <property type="protein sequence ID" value="KAB2349991.1"/>
    <property type="molecule type" value="Genomic_DNA"/>
</dbReference>
<accession>A0A6H9YSX9</accession>
<dbReference type="PROSITE" id="PS51819">
    <property type="entry name" value="VOC"/>
    <property type="match status" value="1"/>
</dbReference>
<evidence type="ECO:0000259" key="1">
    <source>
        <dbReference type="PROSITE" id="PS51819"/>
    </source>
</evidence>
<dbReference type="AlphaFoldDB" id="A0A6H9YSX9"/>
<dbReference type="OrthoDB" id="2453533at2"/>
<organism evidence="2 3">
    <name type="scientific">Actinomadura rudentiformis</name>
    <dbReference type="NCBI Taxonomy" id="359158"/>
    <lineage>
        <taxon>Bacteria</taxon>
        <taxon>Bacillati</taxon>
        <taxon>Actinomycetota</taxon>
        <taxon>Actinomycetes</taxon>
        <taxon>Streptosporangiales</taxon>
        <taxon>Thermomonosporaceae</taxon>
        <taxon>Actinomadura</taxon>
    </lineage>
</organism>
<dbReference type="RefSeq" id="WP_151559550.1">
    <property type="nucleotide sequence ID" value="NZ_WBMT01000004.1"/>
</dbReference>
<dbReference type="SUPFAM" id="SSF54593">
    <property type="entry name" value="Glyoxalase/Bleomycin resistance protein/Dihydroxybiphenyl dioxygenase"/>
    <property type="match status" value="1"/>
</dbReference>
<dbReference type="InterPro" id="IPR029068">
    <property type="entry name" value="Glyas_Bleomycin-R_OHBP_Dase"/>
</dbReference>
<dbReference type="Gene3D" id="3.10.180.10">
    <property type="entry name" value="2,3-Dihydroxybiphenyl 1,2-Dioxygenase, domain 1"/>
    <property type="match status" value="1"/>
</dbReference>
<evidence type="ECO:0000313" key="3">
    <source>
        <dbReference type="Proteomes" id="UP000468735"/>
    </source>
</evidence>
<feature type="domain" description="VOC" evidence="1">
    <location>
        <begin position="1"/>
        <end position="111"/>
    </location>
</feature>
<name>A0A6H9YSX9_9ACTN</name>
<dbReference type="Proteomes" id="UP000468735">
    <property type="component" value="Unassembled WGS sequence"/>
</dbReference>